<protein>
    <recommendedName>
        <fullName evidence="1">non-specific serine/threonine protein kinase</fullName>
        <ecNumber evidence="1">2.7.11.1</ecNumber>
    </recommendedName>
</protein>
<dbReference type="InterPro" id="IPR027417">
    <property type="entry name" value="P-loop_NTPase"/>
</dbReference>
<proteinExistence type="predicted"/>
<dbReference type="Gene3D" id="1.10.510.10">
    <property type="entry name" value="Transferase(Phosphotransferase) domain 1"/>
    <property type="match status" value="1"/>
</dbReference>
<feature type="compositionally biased region" description="Basic and acidic residues" evidence="6">
    <location>
        <begin position="400"/>
        <end position="410"/>
    </location>
</feature>
<keyword evidence="4 8" id="KW-0418">Kinase</keyword>
<dbReference type="CDD" id="cd14014">
    <property type="entry name" value="STKc_PknB_like"/>
    <property type="match status" value="1"/>
</dbReference>
<dbReference type="Gene3D" id="3.30.200.20">
    <property type="entry name" value="Phosphorylase Kinase, domain 1"/>
    <property type="match status" value="1"/>
</dbReference>
<dbReference type="PANTHER" id="PTHR43671:SF13">
    <property type="entry name" value="SERINE_THREONINE-PROTEIN KINASE NEK2"/>
    <property type="match status" value="1"/>
</dbReference>
<dbReference type="InterPro" id="IPR000719">
    <property type="entry name" value="Prot_kinase_dom"/>
</dbReference>
<keyword evidence="2" id="KW-0808">Transferase</keyword>
<reference evidence="8 9" key="1">
    <citation type="submission" date="2021-02" db="EMBL/GenBank/DDBJ databases">
        <title>De Novo genome assembly of isolated myxobacteria.</title>
        <authorList>
            <person name="Stevens D.C."/>
        </authorList>
    </citation>
    <scope>NUCLEOTIDE SEQUENCE [LARGE SCALE GENOMIC DNA]</scope>
    <source>
        <strain evidence="8 9">ATCC 29039</strain>
    </source>
</reference>
<feature type="region of interest" description="Disordered" evidence="6">
    <location>
        <begin position="378"/>
        <end position="417"/>
    </location>
</feature>
<dbReference type="PANTHER" id="PTHR43671">
    <property type="entry name" value="SERINE/THREONINE-PROTEIN KINASE NEK"/>
    <property type="match status" value="1"/>
</dbReference>
<dbReference type="Pfam" id="PF00069">
    <property type="entry name" value="Pkinase"/>
    <property type="match status" value="1"/>
</dbReference>
<dbReference type="InterPro" id="IPR011009">
    <property type="entry name" value="Kinase-like_dom_sf"/>
</dbReference>
<comment type="caution">
    <text evidence="8">The sequence shown here is derived from an EMBL/GenBank/DDBJ whole genome shotgun (WGS) entry which is preliminary data.</text>
</comment>
<dbReference type="Gene3D" id="1.25.40.10">
    <property type="entry name" value="Tetratricopeptide repeat domain"/>
    <property type="match status" value="1"/>
</dbReference>
<sequence>MVSGASPSSLIFGRYAVLRRVAVGGMGEIFLARQVGVSGFERPVILKSLLPDLLEHEGSVEMFLDEARVAAHLNHPNVVSLYEVGAWQGTFYIAMEYIEGENLGRLAKAAARAGTPLPHRVCAQMIRDAALGLDHAHHARDSQGAPLELVHRDISPQNIMVRLDGLTKVVDFGVAKATIRASRTRTGVLKGKLRYMSPEQVRNEPVSGTSDQFALGVVLWELCTRRPFIDTDNPAEAMRRIALAAVPRPSQFVEGLSPLLEQIILRMLHRAPGQRFARCADVARALQSYLDEVPEAPGESVSAVVTRLVGETVLARLRDAASGEPGLPQAREPSSVSCPRCGQSTSATNRFCPACGNSLTPASGGRAPKLPMMPVLREPPVHLGDEDIPDAPTAKAPAAQRDDGAVHEPPTDPTMEVPAPLASALAEAPLDSEDDDAPPALGDEAPGPTVKIRAMDAQAQMRRLTLLVVVGEPAHAARLREAVAQAAVRHHVEALSLSDTHWCLSFGLPQARPDDATRALKCAEDLGSAVPGLRRGLESGVVRVSAEAGSPRPFGLESDGLRAGAEGGASRLSSMESGGMRAGAEAGASRPSGLDPSGVRVNTEGGASRLSGLGLERTQALADAAAPGELLVGASVKALLVEAGGVRIGVARELPGGTAWRVESGASTARVDTLVGRDEALAQARAVVDSARKGEGGARLFVGPTGVGRSRFLEAVAELATGTSPRVVYAWGGDPRSAGALGLWRTVFTALSRAAAGAEASLPPLSGLGFSEPEAAALWRRLARGAPVGGHLPAGDGALVDALQRVAKPSGLLLLVDDVHRVDAPSLELLAGVLAAKDTGVALVATGDVDAVPTALASLPVTVLEGLSPSELNALLTASLGMALSPSLERAVADRVRGNPAHALALVRLLVAVGVLQRTENGFQANGPLTAALLPQGLGQALGARLELLPAASLRFLQRAAVEGSLFSAELVRASLSASDGAEVLDDTEWVVPVPQQPGIFRFTREEARQVLRERLSPSQLRSAHQELAETLEQEAFTQEPAREVRVADHLLGAEAPGAPAACERAGDWFAARGEWRAAVDFYRWALGRTPGATATVVRWQLDVLARAAGCLTQTDPAAVDALVTPWLDRVPVMQTPGRWAEAARRLAVAELKLGRVEDAEVRLSMVQGPAGADPEVEARVLGELARVREAKGETTAAVELLARAFQRMGNRTAHAADFFWEHYVLLGRLQQRLGQLDRARVAFTRAAEQARSVGSAVGQARALSQLAGLRVLAGEPAQALADLERALTLAEQGGDAQEVARIHFNAGRLLVAGGRVPEARERLEQARERARVAGWREGEALAAQVLGTMEARTPRR</sequence>
<dbReference type="InterPro" id="IPR019734">
    <property type="entry name" value="TPR_rpt"/>
</dbReference>
<evidence type="ECO:0000256" key="1">
    <source>
        <dbReference type="ARBA" id="ARBA00012513"/>
    </source>
</evidence>
<dbReference type="InterPro" id="IPR011990">
    <property type="entry name" value="TPR-like_helical_dom_sf"/>
</dbReference>
<name>A0ABS3DHI3_9BACT</name>
<dbReference type="SUPFAM" id="SSF56112">
    <property type="entry name" value="Protein kinase-like (PK-like)"/>
    <property type="match status" value="1"/>
</dbReference>
<dbReference type="Pfam" id="PF13191">
    <property type="entry name" value="AAA_16"/>
    <property type="match status" value="1"/>
</dbReference>
<evidence type="ECO:0000313" key="8">
    <source>
        <dbReference type="EMBL" id="MBN8230755.1"/>
    </source>
</evidence>
<dbReference type="InterPro" id="IPR041664">
    <property type="entry name" value="AAA_16"/>
</dbReference>
<dbReference type="GO" id="GO:0016301">
    <property type="term" value="F:kinase activity"/>
    <property type="evidence" value="ECO:0007669"/>
    <property type="project" value="UniProtKB-KW"/>
</dbReference>
<evidence type="ECO:0000313" key="9">
    <source>
        <dbReference type="Proteomes" id="UP000664052"/>
    </source>
</evidence>
<dbReference type="PROSITE" id="PS50011">
    <property type="entry name" value="PROTEIN_KINASE_DOM"/>
    <property type="match status" value="1"/>
</dbReference>
<keyword evidence="5" id="KW-0067">ATP-binding</keyword>
<dbReference type="SUPFAM" id="SSF52540">
    <property type="entry name" value="P-loop containing nucleoside triphosphate hydrolases"/>
    <property type="match status" value="1"/>
</dbReference>
<evidence type="ECO:0000256" key="3">
    <source>
        <dbReference type="ARBA" id="ARBA00022741"/>
    </source>
</evidence>
<dbReference type="InterPro" id="IPR050660">
    <property type="entry name" value="NEK_Ser/Thr_kinase"/>
</dbReference>
<dbReference type="InterPro" id="IPR008266">
    <property type="entry name" value="Tyr_kinase_AS"/>
</dbReference>
<organism evidence="8 9">
    <name type="scientific">Corallococcus macrosporus</name>
    <dbReference type="NCBI Taxonomy" id="35"/>
    <lineage>
        <taxon>Bacteria</taxon>
        <taxon>Pseudomonadati</taxon>
        <taxon>Myxococcota</taxon>
        <taxon>Myxococcia</taxon>
        <taxon>Myxococcales</taxon>
        <taxon>Cystobacterineae</taxon>
        <taxon>Myxococcaceae</taxon>
        <taxon>Corallococcus</taxon>
    </lineage>
</organism>
<feature type="region of interest" description="Disordered" evidence="6">
    <location>
        <begin position="429"/>
        <end position="448"/>
    </location>
</feature>
<feature type="region of interest" description="Disordered" evidence="6">
    <location>
        <begin position="320"/>
        <end position="343"/>
    </location>
</feature>
<gene>
    <name evidence="8" type="ORF">JYK02_24885</name>
</gene>
<dbReference type="EC" id="2.7.11.1" evidence="1"/>
<feature type="region of interest" description="Disordered" evidence="6">
    <location>
        <begin position="553"/>
        <end position="605"/>
    </location>
</feature>
<feature type="compositionally biased region" description="Polar residues" evidence="6">
    <location>
        <begin position="332"/>
        <end position="343"/>
    </location>
</feature>
<dbReference type="SUPFAM" id="SSF48452">
    <property type="entry name" value="TPR-like"/>
    <property type="match status" value="2"/>
</dbReference>
<evidence type="ECO:0000256" key="6">
    <source>
        <dbReference type="SAM" id="MobiDB-lite"/>
    </source>
</evidence>
<keyword evidence="3" id="KW-0547">Nucleotide-binding</keyword>
<evidence type="ECO:0000256" key="4">
    <source>
        <dbReference type="ARBA" id="ARBA00022777"/>
    </source>
</evidence>
<evidence type="ECO:0000256" key="2">
    <source>
        <dbReference type="ARBA" id="ARBA00022679"/>
    </source>
</evidence>
<feature type="domain" description="Protein kinase" evidence="7">
    <location>
        <begin position="15"/>
        <end position="290"/>
    </location>
</feature>
<dbReference type="SMART" id="SM00028">
    <property type="entry name" value="TPR"/>
    <property type="match status" value="5"/>
</dbReference>
<dbReference type="Proteomes" id="UP000664052">
    <property type="component" value="Unassembled WGS sequence"/>
</dbReference>
<evidence type="ECO:0000259" key="7">
    <source>
        <dbReference type="PROSITE" id="PS50011"/>
    </source>
</evidence>
<evidence type="ECO:0000256" key="5">
    <source>
        <dbReference type="ARBA" id="ARBA00022840"/>
    </source>
</evidence>
<dbReference type="EMBL" id="JAFIMU010000007">
    <property type="protein sequence ID" value="MBN8230755.1"/>
    <property type="molecule type" value="Genomic_DNA"/>
</dbReference>
<dbReference type="Pfam" id="PF13424">
    <property type="entry name" value="TPR_12"/>
    <property type="match status" value="1"/>
</dbReference>
<keyword evidence="9" id="KW-1185">Reference proteome</keyword>
<accession>A0ABS3DHI3</accession>
<dbReference type="PROSITE" id="PS00109">
    <property type="entry name" value="PROTEIN_KINASE_TYR"/>
    <property type="match status" value="1"/>
</dbReference>